<organism evidence="3 4">
    <name type="scientific">Bifidobacterium magnum</name>
    <dbReference type="NCBI Taxonomy" id="1692"/>
    <lineage>
        <taxon>Bacteria</taxon>
        <taxon>Bacillati</taxon>
        <taxon>Actinomycetota</taxon>
        <taxon>Actinomycetes</taxon>
        <taxon>Bifidobacteriales</taxon>
        <taxon>Bifidobacteriaceae</taxon>
        <taxon>Bifidobacterium</taxon>
    </lineage>
</organism>
<dbReference type="GO" id="GO:0008270">
    <property type="term" value="F:zinc ion binding"/>
    <property type="evidence" value="ECO:0007669"/>
    <property type="project" value="UniProtKB-KW"/>
</dbReference>
<dbReference type="EMBL" id="JGZB01000003">
    <property type="protein sequence ID" value="KFI68839.1"/>
    <property type="molecule type" value="Genomic_DNA"/>
</dbReference>
<dbReference type="Pfam" id="PF20118">
    <property type="entry name" value="DUF6508"/>
    <property type="match status" value="1"/>
</dbReference>
<comment type="caution">
    <text evidence="3">The sequence shown here is derived from an EMBL/GenBank/DDBJ whole genome shotgun (WGS) entry which is preliminary data.</text>
</comment>
<dbReference type="RefSeq" id="WP_026501902.1">
    <property type="nucleotide sequence ID" value="NZ_JGZB01000003.1"/>
</dbReference>
<evidence type="ECO:0000256" key="1">
    <source>
        <dbReference type="PROSITE-ProRule" id="PRU00325"/>
    </source>
</evidence>
<keyword evidence="1" id="KW-0862">Zinc</keyword>
<feature type="domain" description="SWIM-type" evidence="2">
    <location>
        <begin position="303"/>
        <end position="341"/>
    </location>
</feature>
<dbReference type="InterPro" id="IPR045425">
    <property type="entry name" value="DUF6508"/>
</dbReference>
<dbReference type="PROSITE" id="PS50966">
    <property type="entry name" value="ZF_SWIM"/>
    <property type="match status" value="1"/>
</dbReference>
<evidence type="ECO:0000313" key="4">
    <source>
        <dbReference type="Proteomes" id="UP000029052"/>
    </source>
</evidence>
<dbReference type="eggNOG" id="ENOG5030105">
    <property type="taxonomic scope" value="Bacteria"/>
</dbReference>
<protein>
    <recommendedName>
        <fullName evidence="2">SWIM-type domain-containing protein</fullName>
    </recommendedName>
</protein>
<name>A0A087BCT9_9BIFI</name>
<gene>
    <name evidence="3" type="ORF">BMAGN_0716</name>
</gene>
<keyword evidence="4" id="KW-1185">Reference proteome</keyword>
<dbReference type="AlphaFoldDB" id="A0A087BCT9"/>
<dbReference type="Proteomes" id="UP000029052">
    <property type="component" value="Unassembled WGS sequence"/>
</dbReference>
<dbReference type="InterPro" id="IPR007527">
    <property type="entry name" value="Znf_SWIM"/>
</dbReference>
<keyword evidence="1" id="KW-0479">Metal-binding</keyword>
<sequence>MIRNKCICGTPLRDPQVDDAARFSFVLSSSLAHVNYEVPMDDAVTLTGGRVFEQCPSCGALVFCPYPQSPNGPGRDHDPIVTYGPGTVYEQCDIASVPAIYLSFRGLMSSGVTGGVMYSGVLRDNLAGLFHVDAQNLPTWKTVKDALVDGANVVLDEWWFAAIGRNFIVLYENVKVLRPVAAWHRVAGTENKNPDIDAVRTQYRESWDQSASDMMEVAQYRAELEIPDERRKLLVQGNKGRMRLLDGCVHVGRALVDVTQWAPQTALQEGASLSAHGGVRQLDETAFGIWHGEVDDPSRTEGMQVDVLIRHNAVAKMTCSCESAQQRHICRHMTAVIYEMGKRMQVNMAVDRPARPRHNDVRMHTNAPTQSDRYRHYADAFTLIHGRKSSEPRYRWLTQYIEPFEHPAQPLYHIEFMPIDGMSRREMGFCIYSNTVLSLIEDVINNKCEYAKVFQRHGLDTSVSLSILNIDAMDGDLLEALVIVLVRREKRKEGSIAEALESGMLIRMLRRLRDLDQTL</sequence>
<accession>A0A087BCT9</accession>
<evidence type="ECO:0000259" key="2">
    <source>
        <dbReference type="PROSITE" id="PS50966"/>
    </source>
</evidence>
<keyword evidence="1" id="KW-0863">Zinc-finger</keyword>
<evidence type="ECO:0000313" key="3">
    <source>
        <dbReference type="EMBL" id="KFI68839.1"/>
    </source>
</evidence>
<proteinExistence type="predicted"/>
<reference evidence="3 4" key="1">
    <citation type="submission" date="2014-03" db="EMBL/GenBank/DDBJ databases">
        <title>Genomics of Bifidobacteria.</title>
        <authorList>
            <person name="Ventura M."/>
            <person name="Milani C."/>
            <person name="Lugli G.A."/>
        </authorList>
    </citation>
    <scope>NUCLEOTIDE SEQUENCE [LARGE SCALE GENOMIC DNA]</scope>
    <source>
        <strain evidence="3 4">LMG 11591</strain>
    </source>
</reference>
<dbReference type="STRING" id="1692.BMAGN_0716"/>